<evidence type="ECO:0000256" key="1">
    <source>
        <dbReference type="ARBA" id="ARBA00006484"/>
    </source>
</evidence>
<dbReference type="PRINTS" id="PR00080">
    <property type="entry name" value="SDRFAMILY"/>
</dbReference>
<protein>
    <recommendedName>
        <fullName evidence="5">NAD(P)-binding protein</fullName>
    </recommendedName>
</protein>
<dbReference type="PROSITE" id="PS00061">
    <property type="entry name" value="ADH_SHORT"/>
    <property type="match status" value="1"/>
</dbReference>
<keyword evidence="4" id="KW-1185">Reference proteome</keyword>
<dbReference type="GO" id="GO:0006633">
    <property type="term" value="P:fatty acid biosynthetic process"/>
    <property type="evidence" value="ECO:0007669"/>
    <property type="project" value="TreeGrafter"/>
</dbReference>
<comment type="caution">
    <text evidence="3">The sequence shown here is derived from an EMBL/GenBank/DDBJ whole genome shotgun (WGS) entry which is preliminary data.</text>
</comment>
<evidence type="ECO:0000256" key="2">
    <source>
        <dbReference type="ARBA" id="ARBA00022857"/>
    </source>
</evidence>
<dbReference type="GO" id="GO:0016616">
    <property type="term" value="F:oxidoreductase activity, acting on the CH-OH group of donors, NAD or NADP as acceptor"/>
    <property type="evidence" value="ECO:0007669"/>
    <property type="project" value="TreeGrafter"/>
</dbReference>
<name>A0A9P8TT52_9HYPO</name>
<sequence length="239" mass="25691">MIIAIQPDKTNVQVILIYSSPSSAHLAGDIAERINSFPHRPLTLCVRGDLSNCQAPADIVETARKWLRENGKEDKVHILVNNAGVELTKPLGDITPGEFSSVYDLNVRGTLLMTQAVLPYLPPRGRIINLSSVGARAAFASLSVYCSSKAAIEGLTRCWAAELGHNGTTVNAVSPGPVQSLMLDNIPKDLVEAQKKATPIEHRVGTIDEVARIVAWLAGEDSRWVTGQTISASGGWAVY</sequence>
<organism evidence="3 4">
    <name type="scientific">Trichoderma cornu-damae</name>
    <dbReference type="NCBI Taxonomy" id="654480"/>
    <lineage>
        <taxon>Eukaryota</taxon>
        <taxon>Fungi</taxon>
        <taxon>Dikarya</taxon>
        <taxon>Ascomycota</taxon>
        <taxon>Pezizomycotina</taxon>
        <taxon>Sordariomycetes</taxon>
        <taxon>Hypocreomycetidae</taxon>
        <taxon>Hypocreales</taxon>
        <taxon>Hypocreaceae</taxon>
        <taxon>Trichoderma</taxon>
    </lineage>
</organism>
<keyword evidence="2" id="KW-0521">NADP</keyword>
<dbReference type="Proteomes" id="UP000827724">
    <property type="component" value="Unassembled WGS sequence"/>
</dbReference>
<dbReference type="GO" id="GO:0048038">
    <property type="term" value="F:quinone binding"/>
    <property type="evidence" value="ECO:0007669"/>
    <property type="project" value="TreeGrafter"/>
</dbReference>
<dbReference type="SUPFAM" id="SSF51735">
    <property type="entry name" value="NAD(P)-binding Rossmann-fold domains"/>
    <property type="match status" value="1"/>
</dbReference>
<evidence type="ECO:0000313" key="3">
    <source>
        <dbReference type="EMBL" id="KAH6603667.1"/>
    </source>
</evidence>
<reference evidence="3" key="1">
    <citation type="submission" date="2021-08" db="EMBL/GenBank/DDBJ databases">
        <title>Chromosome-Level Trichoderma cornu-damae using Hi-C Data.</title>
        <authorList>
            <person name="Kim C.S."/>
        </authorList>
    </citation>
    <scope>NUCLEOTIDE SEQUENCE</scope>
    <source>
        <strain evidence="3">KA19-0412C</strain>
    </source>
</reference>
<evidence type="ECO:0008006" key="5">
    <source>
        <dbReference type="Google" id="ProtNLM"/>
    </source>
</evidence>
<dbReference type="AlphaFoldDB" id="A0A9P8TT52"/>
<proteinExistence type="inferred from homology"/>
<gene>
    <name evidence="3" type="ORF">Trco_008442</name>
</gene>
<evidence type="ECO:0000313" key="4">
    <source>
        <dbReference type="Proteomes" id="UP000827724"/>
    </source>
</evidence>
<dbReference type="PANTHER" id="PTHR42760:SF76">
    <property type="entry name" value="CHAIN OXIDOREDUCTASE_DEHYDROGENASE, PUTATIVE-RELATED"/>
    <property type="match status" value="1"/>
</dbReference>
<accession>A0A9P8TT52</accession>
<dbReference type="InterPro" id="IPR020904">
    <property type="entry name" value="Sc_DH/Rdtase_CS"/>
</dbReference>
<dbReference type="PANTHER" id="PTHR42760">
    <property type="entry name" value="SHORT-CHAIN DEHYDROGENASES/REDUCTASES FAMILY MEMBER"/>
    <property type="match status" value="1"/>
</dbReference>
<dbReference type="Gene3D" id="3.40.50.720">
    <property type="entry name" value="NAD(P)-binding Rossmann-like Domain"/>
    <property type="match status" value="1"/>
</dbReference>
<dbReference type="PRINTS" id="PR00081">
    <property type="entry name" value="GDHRDH"/>
</dbReference>
<dbReference type="InterPro" id="IPR036291">
    <property type="entry name" value="NAD(P)-bd_dom_sf"/>
</dbReference>
<dbReference type="OrthoDB" id="47007at2759"/>
<dbReference type="EMBL" id="JAIWOZ010000007">
    <property type="protein sequence ID" value="KAH6603667.1"/>
    <property type="molecule type" value="Genomic_DNA"/>
</dbReference>
<comment type="similarity">
    <text evidence="1">Belongs to the short-chain dehydrogenases/reductases (SDR) family.</text>
</comment>
<dbReference type="Pfam" id="PF13561">
    <property type="entry name" value="adh_short_C2"/>
    <property type="match status" value="1"/>
</dbReference>
<dbReference type="InterPro" id="IPR002347">
    <property type="entry name" value="SDR_fam"/>
</dbReference>